<dbReference type="AlphaFoldDB" id="A0A6L2KUU6"/>
<dbReference type="EMBL" id="BKCJ010003001">
    <property type="protein sequence ID" value="GEU52352.1"/>
    <property type="molecule type" value="Genomic_DNA"/>
</dbReference>
<feature type="compositionally biased region" description="Basic and acidic residues" evidence="1">
    <location>
        <begin position="180"/>
        <end position="192"/>
    </location>
</feature>
<feature type="region of interest" description="Disordered" evidence="1">
    <location>
        <begin position="407"/>
        <end position="452"/>
    </location>
</feature>
<gene>
    <name evidence="2" type="ORF">Tci_024330</name>
</gene>
<reference evidence="2" key="1">
    <citation type="journal article" date="2019" name="Sci. Rep.">
        <title>Draft genome of Tanacetum cinerariifolium, the natural source of mosquito coil.</title>
        <authorList>
            <person name="Yamashiro T."/>
            <person name="Shiraishi A."/>
            <person name="Satake H."/>
            <person name="Nakayama K."/>
        </authorList>
    </citation>
    <scope>NUCLEOTIDE SEQUENCE</scope>
</reference>
<feature type="compositionally biased region" description="Basic and acidic residues" evidence="1">
    <location>
        <begin position="228"/>
        <end position="249"/>
    </location>
</feature>
<feature type="compositionally biased region" description="Basic and acidic residues" evidence="1">
    <location>
        <begin position="432"/>
        <end position="445"/>
    </location>
</feature>
<protein>
    <submittedName>
        <fullName evidence="2">Uncharacterized protein</fullName>
    </submittedName>
</protein>
<feature type="compositionally biased region" description="Polar residues" evidence="1">
    <location>
        <begin position="117"/>
        <end position="126"/>
    </location>
</feature>
<evidence type="ECO:0000313" key="2">
    <source>
        <dbReference type="EMBL" id="GEU52352.1"/>
    </source>
</evidence>
<name>A0A6L2KUU6_TANCI</name>
<sequence>MNKKSYSFDLDTSRSMLQMYPKLPGQKFVDPPFEEDILTFMRELGYSGNIKFLSDHEVVQKYGAILLDYITTQTMKESEAYMTYHDLATGKVQPKPKYVQVALTKAEQLKLATKRSLIQTHSSHASGSGEEISWKSSDEEDDDDEANIGKDKDDNDQEDDDNTDHDDDSEQTDSDNDGDDFVHPKFSTHDDEARQEEEVNEEESFDPIVQTPSQDETTDDEDNDDDSHDMNFKGDELDGEGANKEDDSNELYKDVNINLKGRQQSSSVSYRFVSNMLNPSPDTRIDSIFNLNIESTPHVDVSVNTTAEPPLLSATTLPPPSTPIIPHLQQTPIIKEQVKEQVKAQVSKIFPKLEKTVNEQLEVELLTRSSNSSKTSHKNLYKALVDAYKCEKLILDTYRDTVTLKRRRDDEDKDKEPSARSNRGSNRRRVRKEQESTSEPKEKTSKTTGNSS</sequence>
<feature type="compositionally biased region" description="Acidic residues" evidence="1">
    <location>
        <begin position="154"/>
        <end position="179"/>
    </location>
</feature>
<feature type="region of interest" description="Disordered" evidence="1">
    <location>
        <begin position="117"/>
        <end position="249"/>
    </location>
</feature>
<evidence type="ECO:0000256" key="1">
    <source>
        <dbReference type="SAM" id="MobiDB-lite"/>
    </source>
</evidence>
<organism evidence="2">
    <name type="scientific">Tanacetum cinerariifolium</name>
    <name type="common">Dalmatian daisy</name>
    <name type="synonym">Chrysanthemum cinerariifolium</name>
    <dbReference type="NCBI Taxonomy" id="118510"/>
    <lineage>
        <taxon>Eukaryota</taxon>
        <taxon>Viridiplantae</taxon>
        <taxon>Streptophyta</taxon>
        <taxon>Embryophyta</taxon>
        <taxon>Tracheophyta</taxon>
        <taxon>Spermatophyta</taxon>
        <taxon>Magnoliopsida</taxon>
        <taxon>eudicotyledons</taxon>
        <taxon>Gunneridae</taxon>
        <taxon>Pentapetalae</taxon>
        <taxon>asterids</taxon>
        <taxon>campanulids</taxon>
        <taxon>Asterales</taxon>
        <taxon>Asteraceae</taxon>
        <taxon>Asteroideae</taxon>
        <taxon>Anthemideae</taxon>
        <taxon>Anthemidinae</taxon>
        <taxon>Tanacetum</taxon>
    </lineage>
</organism>
<accession>A0A6L2KUU6</accession>
<proteinExistence type="predicted"/>
<feature type="compositionally biased region" description="Basic and acidic residues" evidence="1">
    <location>
        <begin position="407"/>
        <end position="418"/>
    </location>
</feature>
<comment type="caution">
    <text evidence="2">The sequence shown here is derived from an EMBL/GenBank/DDBJ whole genome shotgun (WGS) entry which is preliminary data.</text>
</comment>
<feature type="compositionally biased region" description="Acidic residues" evidence="1">
    <location>
        <begin position="193"/>
        <end position="205"/>
    </location>
</feature>
<feature type="compositionally biased region" description="Acidic residues" evidence="1">
    <location>
        <begin position="216"/>
        <end position="227"/>
    </location>
</feature>